<dbReference type="GO" id="GO:0004396">
    <property type="term" value="F:hexokinase activity"/>
    <property type="evidence" value="ECO:0007669"/>
    <property type="project" value="TreeGrafter"/>
</dbReference>
<dbReference type="PANTHER" id="PTHR18964:SF174">
    <property type="entry name" value="D-ALLOSE KINASE-RELATED"/>
    <property type="match status" value="1"/>
</dbReference>
<keyword evidence="3" id="KW-1185">Reference proteome</keyword>
<accession>A0AA42B6U4</accession>
<evidence type="ECO:0000313" key="3">
    <source>
        <dbReference type="Proteomes" id="UP001165393"/>
    </source>
</evidence>
<organism evidence="2 3">
    <name type="scientific">Echinimonas agarilytica</name>
    <dbReference type="NCBI Taxonomy" id="1215918"/>
    <lineage>
        <taxon>Bacteria</taxon>
        <taxon>Pseudomonadati</taxon>
        <taxon>Pseudomonadota</taxon>
        <taxon>Gammaproteobacteria</taxon>
        <taxon>Alteromonadales</taxon>
        <taxon>Echinimonadaceae</taxon>
        <taxon>Echinimonas</taxon>
    </lineage>
</organism>
<dbReference type="Proteomes" id="UP001165393">
    <property type="component" value="Unassembled WGS sequence"/>
</dbReference>
<dbReference type="RefSeq" id="WP_251260442.1">
    <property type="nucleotide sequence ID" value="NZ_JAMQGP010000002.1"/>
</dbReference>
<reference evidence="2 3" key="1">
    <citation type="journal article" date="2013" name="Antonie Van Leeuwenhoek">
        <title>Echinimonas agarilytica gen. nov., sp. nov., a new gammaproteobacterium isolated from the sea urchin Strongylocentrotus intermedius.</title>
        <authorList>
            <person name="Nedashkovskaya O.I."/>
            <person name="Stenkova A.M."/>
            <person name="Zhukova N.V."/>
            <person name="Van Trappen S."/>
            <person name="Lee J.S."/>
            <person name="Kim S.B."/>
        </authorList>
    </citation>
    <scope>NUCLEOTIDE SEQUENCE [LARGE SCALE GENOMIC DNA]</scope>
    <source>
        <strain evidence="2 3">KMM 6351</strain>
    </source>
</reference>
<dbReference type="PROSITE" id="PS01125">
    <property type="entry name" value="ROK"/>
    <property type="match status" value="1"/>
</dbReference>
<comment type="caution">
    <text evidence="2">The sequence shown here is derived from an EMBL/GenBank/DDBJ whole genome shotgun (WGS) entry which is preliminary data.</text>
</comment>
<dbReference type="Pfam" id="PF00480">
    <property type="entry name" value="ROK"/>
    <property type="match status" value="1"/>
</dbReference>
<protein>
    <submittedName>
        <fullName evidence="2">ROK family protein</fullName>
    </submittedName>
</protein>
<dbReference type="SUPFAM" id="SSF53067">
    <property type="entry name" value="Actin-like ATPase domain"/>
    <property type="match status" value="1"/>
</dbReference>
<sequence>MPNKQITTSEPIRIGIDLGGTKTECVALDSNTGEQLFRERLPTEKGDYYGTLDTIRHLVSLAETELAETASVGVGIPGTLSGQTGFVKNANSIWLNGRDFKNDLESILGRSIRLANDANCFAVSEAVDGAGMGADVVFGIILGTGVGAGLVVHQSVINGANGLAGEWGHNGLHRPTVEEIELATSCYCGQHGCIETWLSGPSFEREYFKLSGLSLNASSIVHKMLTGDDAAQQCMKSYCSRLVRSLAHMVNMIDPDVIVLGGGMSNVDALYPYLNTHLESHVFGQECKTKVVKNEHGDSSGVRGAAWLWGRT</sequence>
<dbReference type="EMBL" id="JAMQGP010000002">
    <property type="protein sequence ID" value="MCM2679075.1"/>
    <property type="molecule type" value="Genomic_DNA"/>
</dbReference>
<name>A0AA42B6U4_9GAMM</name>
<dbReference type="InterPro" id="IPR043129">
    <property type="entry name" value="ATPase_NBD"/>
</dbReference>
<keyword evidence="1" id="KW-0119">Carbohydrate metabolism</keyword>
<dbReference type="CDD" id="cd24066">
    <property type="entry name" value="ASKHA_NBD_ROK_EcFRK-like"/>
    <property type="match status" value="1"/>
</dbReference>
<dbReference type="AlphaFoldDB" id="A0AA42B6U4"/>
<gene>
    <name evidence="2" type="ORF">NAF29_05200</name>
</gene>
<dbReference type="InterPro" id="IPR000600">
    <property type="entry name" value="ROK"/>
</dbReference>
<dbReference type="Gene3D" id="3.30.420.40">
    <property type="match status" value="2"/>
</dbReference>
<dbReference type="InterPro" id="IPR049874">
    <property type="entry name" value="ROK_cs"/>
</dbReference>
<proteinExistence type="predicted"/>
<dbReference type="PANTHER" id="PTHR18964">
    <property type="entry name" value="ROK (REPRESSOR, ORF, KINASE) FAMILY"/>
    <property type="match status" value="1"/>
</dbReference>
<evidence type="ECO:0000256" key="1">
    <source>
        <dbReference type="ARBA" id="ARBA00023277"/>
    </source>
</evidence>
<evidence type="ECO:0000313" key="2">
    <source>
        <dbReference type="EMBL" id="MCM2679075.1"/>
    </source>
</evidence>